<dbReference type="UniPathway" id="UPA00068">
    <property type="reaction ID" value="UER00113"/>
</dbReference>
<dbReference type="Pfam" id="PF20979">
    <property type="entry name" value="Arginosuc_syn_C"/>
    <property type="match status" value="1"/>
</dbReference>
<evidence type="ECO:0000256" key="4">
    <source>
        <dbReference type="ARBA" id="ARBA00022598"/>
    </source>
</evidence>
<name>A0A382U8G5_9ZZZZ</name>
<sequence>MPKVALAYSGSLDTTICVHYLRHVKGMKVYTFSANVGQPEYLEPLAEQAVELGATAANLADLRDRFIKDFVFPSLRADAIYEQRYFLFSALARPLIVEELVQVAEEEGCDFIAHGSRGIGNDSLRLDRYIRTLTADFEIIAPLQELGLKSPSEDLAYAKKHRIPIESERAALYNVEQNLWGSNIQVPGLNDTWDDIPRDTYFLTVPPTEAPDRPTEIEIGFEQGIPVSLDGTKMRSSKLISELNRIGG</sequence>
<keyword evidence="5" id="KW-0028">Amino-acid biosynthesis</keyword>
<dbReference type="InterPro" id="IPR001518">
    <property type="entry name" value="Arginosuc_synth"/>
</dbReference>
<evidence type="ECO:0000256" key="7">
    <source>
        <dbReference type="ARBA" id="ARBA00022840"/>
    </source>
</evidence>
<dbReference type="InterPro" id="IPR014729">
    <property type="entry name" value="Rossmann-like_a/b/a_fold"/>
</dbReference>
<dbReference type="SUPFAM" id="SSF69864">
    <property type="entry name" value="Argininosuccinate synthetase, C-terminal domain"/>
    <property type="match status" value="1"/>
</dbReference>
<keyword evidence="7" id="KW-0067">ATP-binding</keyword>
<dbReference type="AlphaFoldDB" id="A0A382U8G5"/>
<accession>A0A382U8G5</accession>
<dbReference type="Gene3D" id="3.40.50.620">
    <property type="entry name" value="HUPs"/>
    <property type="match status" value="1"/>
</dbReference>
<feature type="domain" description="Arginosuccinate synthase-like N-terminal" evidence="8">
    <location>
        <begin position="3"/>
        <end position="164"/>
    </location>
</feature>
<dbReference type="SUPFAM" id="SSF52402">
    <property type="entry name" value="Adenine nucleotide alpha hydrolases-like"/>
    <property type="match status" value="1"/>
</dbReference>
<dbReference type="GO" id="GO:0006526">
    <property type="term" value="P:L-arginine biosynthetic process"/>
    <property type="evidence" value="ECO:0007669"/>
    <property type="project" value="UniProtKB-UniPathway"/>
</dbReference>
<evidence type="ECO:0000256" key="2">
    <source>
        <dbReference type="ARBA" id="ARBA00012286"/>
    </source>
</evidence>
<dbReference type="GO" id="GO:0005737">
    <property type="term" value="C:cytoplasm"/>
    <property type="evidence" value="ECO:0007669"/>
    <property type="project" value="TreeGrafter"/>
</dbReference>
<keyword evidence="3" id="KW-0055">Arginine biosynthesis</keyword>
<feature type="non-terminal residue" evidence="10">
    <location>
        <position position="248"/>
    </location>
</feature>
<evidence type="ECO:0000256" key="1">
    <source>
        <dbReference type="ARBA" id="ARBA00004967"/>
    </source>
</evidence>
<feature type="domain" description="Arginosuccinate synthase C-terminal" evidence="9">
    <location>
        <begin position="173"/>
        <end position="248"/>
    </location>
</feature>
<evidence type="ECO:0000313" key="10">
    <source>
        <dbReference type="EMBL" id="SVD30312.1"/>
    </source>
</evidence>
<organism evidence="10">
    <name type="scientific">marine metagenome</name>
    <dbReference type="NCBI Taxonomy" id="408172"/>
    <lineage>
        <taxon>unclassified sequences</taxon>
        <taxon>metagenomes</taxon>
        <taxon>ecological metagenomes</taxon>
    </lineage>
</organism>
<comment type="pathway">
    <text evidence="1">Amino-acid biosynthesis; L-arginine biosynthesis; L-arginine from L-ornithine and carbamoyl phosphate: step 2/3.</text>
</comment>
<dbReference type="InterPro" id="IPR024074">
    <property type="entry name" value="AS_cat/multimer_dom_body"/>
</dbReference>
<dbReference type="PANTHER" id="PTHR11587">
    <property type="entry name" value="ARGININOSUCCINATE SYNTHASE"/>
    <property type="match status" value="1"/>
</dbReference>
<dbReference type="GO" id="GO:0005524">
    <property type="term" value="F:ATP binding"/>
    <property type="evidence" value="ECO:0007669"/>
    <property type="project" value="UniProtKB-KW"/>
</dbReference>
<gene>
    <name evidence="10" type="ORF">METZ01_LOCUS383166</name>
</gene>
<dbReference type="GO" id="GO:0000053">
    <property type="term" value="P:argininosuccinate metabolic process"/>
    <property type="evidence" value="ECO:0007669"/>
    <property type="project" value="TreeGrafter"/>
</dbReference>
<evidence type="ECO:0000259" key="9">
    <source>
        <dbReference type="Pfam" id="PF20979"/>
    </source>
</evidence>
<evidence type="ECO:0000256" key="6">
    <source>
        <dbReference type="ARBA" id="ARBA00022741"/>
    </source>
</evidence>
<keyword evidence="4" id="KW-0436">Ligase</keyword>
<dbReference type="GO" id="GO:0004055">
    <property type="term" value="F:argininosuccinate synthase activity"/>
    <property type="evidence" value="ECO:0007669"/>
    <property type="project" value="UniProtKB-EC"/>
</dbReference>
<dbReference type="EC" id="6.3.4.5" evidence="2"/>
<protein>
    <recommendedName>
        <fullName evidence="2">argininosuccinate synthase</fullName>
        <ecNumber evidence="2">6.3.4.5</ecNumber>
    </recommendedName>
</protein>
<proteinExistence type="predicted"/>
<dbReference type="Pfam" id="PF00764">
    <property type="entry name" value="Arginosuc_synth"/>
    <property type="match status" value="1"/>
</dbReference>
<dbReference type="InterPro" id="IPR048267">
    <property type="entry name" value="Arginosuc_syn_N"/>
</dbReference>
<dbReference type="GO" id="GO:0000050">
    <property type="term" value="P:urea cycle"/>
    <property type="evidence" value="ECO:0007669"/>
    <property type="project" value="TreeGrafter"/>
</dbReference>
<dbReference type="PANTHER" id="PTHR11587:SF2">
    <property type="entry name" value="ARGININOSUCCINATE SYNTHASE"/>
    <property type="match status" value="1"/>
</dbReference>
<dbReference type="Gene3D" id="3.90.1260.10">
    <property type="entry name" value="Argininosuccinate synthetase, chain A, domain 2"/>
    <property type="match status" value="1"/>
</dbReference>
<dbReference type="EMBL" id="UINC01142148">
    <property type="protein sequence ID" value="SVD30312.1"/>
    <property type="molecule type" value="Genomic_DNA"/>
</dbReference>
<reference evidence="10" key="1">
    <citation type="submission" date="2018-05" db="EMBL/GenBank/DDBJ databases">
        <authorList>
            <person name="Lanie J.A."/>
            <person name="Ng W.-L."/>
            <person name="Kazmierczak K.M."/>
            <person name="Andrzejewski T.M."/>
            <person name="Davidsen T.M."/>
            <person name="Wayne K.J."/>
            <person name="Tettelin H."/>
            <person name="Glass J.I."/>
            <person name="Rusch D."/>
            <person name="Podicherti R."/>
            <person name="Tsui H.-C.T."/>
            <person name="Winkler M.E."/>
        </authorList>
    </citation>
    <scope>NUCLEOTIDE SEQUENCE</scope>
</reference>
<evidence type="ECO:0000256" key="5">
    <source>
        <dbReference type="ARBA" id="ARBA00022605"/>
    </source>
</evidence>
<keyword evidence="6" id="KW-0547">Nucleotide-binding</keyword>
<evidence type="ECO:0000259" key="8">
    <source>
        <dbReference type="Pfam" id="PF00764"/>
    </source>
</evidence>
<dbReference type="InterPro" id="IPR048268">
    <property type="entry name" value="Arginosuc_syn_C"/>
</dbReference>
<evidence type="ECO:0000256" key="3">
    <source>
        <dbReference type="ARBA" id="ARBA00022571"/>
    </source>
</evidence>